<evidence type="ECO:0000256" key="12">
    <source>
        <dbReference type="ARBA" id="ARBA00023157"/>
    </source>
</evidence>
<protein>
    <recommendedName>
        <fullName evidence="3 14">Zona pellucida sperm-binding protein 3</fullName>
    </recommendedName>
</protein>
<organism evidence="16 17">
    <name type="scientific">Haplochromis burtoni</name>
    <name type="common">Burton's mouthbrooder</name>
    <name type="synonym">Chromis burtoni</name>
    <dbReference type="NCBI Taxonomy" id="8153"/>
    <lineage>
        <taxon>Eukaryota</taxon>
        <taxon>Metazoa</taxon>
        <taxon>Chordata</taxon>
        <taxon>Craniata</taxon>
        <taxon>Vertebrata</taxon>
        <taxon>Euteleostomi</taxon>
        <taxon>Actinopterygii</taxon>
        <taxon>Neopterygii</taxon>
        <taxon>Teleostei</taxon>
        <taxon>Neoteleostei</taxon>
        <taxon>Acanthomorphata</taxon>
        <taxon>Ovalentaria</taxon>
        <taxon>Cichlomorphae</taxon>
        <taxon>Cichliformes</taxon>
        <taxon>Cichlidae</taxon>
        <taxon>African cichlids</taxon>
        <taxon>Pseudocrenilabrinae</taxon>
        <taxon>Haplochromini</taxon>
        <taxon>Haplochromis</taxon>
    </lineage>
</organism>
<dbReference type="GO" id="GO:0035804">
    <property type="term" value="F:structural constituent of egg coat"/>
    <property type="evidence" value="ECO:0007669"/>
    <property type="project" value="UniProtKB-UniRule"/>
</dbReference>
<comment type="PTM">
    <text evidence="14">Proteolytically cleaved before the transmembrane segment to yield the secreted ectodomain incorporated in the zona pellucida.</text>
</comment>
<dbReference type="SMART" id="SM00241">
    <property type="entry name" value="ZP"/>
    <property type="match status" value="1"/>
</dbReference>
<evidence type="ECO:0000256" key="11">
    <source>
        <dbReference type="ARBA" id="ARBA00023136"/>
    </source>
</evidence>
<dbReference type="AlphaFoldDB" id="A0A3Q2X654"/>
<dbReference type="PANTHER" id="PTHR11576:SF2">
    <property type="entry name" value="ZONA PELLUCIDA SPERM-BINDING PROTEIN 3"/>
    <property type="match status" value="1"/>
</dbReference>
<keyword evidence="13" id="KW-0325">Glycoprotein</keyword>
<evidence type="ECO:0000256" key="6">
    <source>
        <dbReference type="ARBA" id="ARBA00022530"/>
    </source>
</evidence>
<evidence type="ECO:0000256" key="3">
    <source>
        <dbReference type="ARBA" id="ARBA00017980"/>
    </source>
</evidence>
<keyword evidence="17" id="KW-1185">Reference proteome</keyword>
<reference evidence="16" key="1">
    <citation type="submission" date="2025-08" db="UniProtKB">
        <authorList>
            <consortium name="Ensembl"/>
        </authorList>
    </citation>
    <scope>IDENTIFICATION</scope>
</reference>
<dbReference type="InterPro" id="IPR055355">
    <property type="entry name" value="ZP-C"/>
</dbReference>
<dbReference type="InterPro" id="IPR001507">
    <property type="entry name" value="ZP_dom"/>
</dbReference>
<evidence type="ECO:0000256" key="9">
    <source>
        <dbReference type="ARBA" id="ARBA00022729"/>
    </source>
</evidence>
<dbReference type="PROSITE" id="PS51034">
    <property type="entry name" value="ZP_2"/>
    <property type="match status" value="1"/>
</dbReference>
<evidence type="ECO:0000256" key="5">
    <source>
        <dbReference type="ARBA" id="ARBA00022525"/>
    </source>
</evidence>
<evidence type="ECO:0000256" key="8">
    <source>
        <dbReference type="ARBA" id="ARBA00022692"/>
    </source>
</evidence>
<evidence type="ECO:0000256" key="1">
    <source>
        <dbReference type="ARBA" id="ARBA00004498"/>
    </source>
</evidence>
<evidence type="ECO:0000256" key="2">
    <source>
        <dbReference type="ARBA" id="ARBA00006735"/>
    </source>
</evidence>
<comment type="function">
    <text evidence="14">Component of the zona pellucida, an extracellular matrix surrounding oocytes which mediates sperm binding, induction of the acrosome reaction and prevents post-fertilization polyspermy. The zona pellucida is composed of 3 to 4 glycoproteins, ZP1, ZP2, ZP3, and ZP4. ZP3 is essential for sperm binding and zona matrix formation.</text>
</comment>
<dbReference type="GO" id="GO:0007339">
    <property type="term" value="P:binding of sperm to zona pellucida"/>
    <property type="evidence" value="ECO:0007669"/>
    <property type="project" value="UniProtKB-UniRule"/>
</dbReference>
<evidence type="ECO:0000256" key="7">
    <source>
        <dbReference type="ARBA" id="ARBA00022685"/>
    </source>
</evidence>
<keyword evidence="6 14" id="KW-0272">Extracellular matrix</keyword>
<dbReference type="GO" id="GO:0005886">
    <property type="term" value="C:plasma membrane"/>
    <property type="evidence" value="ECO:0007669"/>
    <property type="project" value="UniProtKB-SubCell"/>
</dbReference>
<evidence type="ECO:0000256" key="10">
    <source>
        <dbReference type="ARBA" id="ARBA00022989"/>
    </source>
</evidence>
<dbReference type="Gene3D" id="2.60.40.3210">
    <property type="entry name" value="Zona pellucida, ZP-N domain"/>
    <property type="match status" value="1"/>
</dbReference>
<comment type="similarity">
    <text evidence="2 14">Belongs to the ZP domain family. ZPC subfamily.</text>
</comment>
<name>A0A3Q2X654_HAPBU</name>
<dbReference type="Ensembl" id="ENSHBUT00000033107.1">
    <property type="protein sequence ID" value="ENSHBUP00000030530.1"/>
    <property type="gene ID" value="ENSHBUG00000000465.1"/>
</dbReference>
<feature type="domain" description="ZP" evidence="15">
    <location>
        <begin position="125"/>
        <end position="390"/>
    </location>
</feature>
<reference evidence="16" key="2">
    <citation type="submission" date="2025-09" db="UniProtKB">
        <authorList>
            <consortium name="Ensembl"/>
        </authorList>
    </citation>
    <scope>IDENTIFICATION</scope>
</reference>
<keyword evidence="7 14" id="KW-0165">Cleavage on pair of basic residues</keyword>
<keyword evidence="8" id="KW-0812">Transmembrane</keyword>
<keyword evidence="12 14" id="KW-1015">Disulfide bond</keyword>
<comment type="subcellular location">
    <subcellularLocation>
        <location evidence="1">Secreted</location>
        <location evidence="1">Extracellular space</location>
        <location evidence="1">Extracellular matrix</location>
    </subcellularLocation>
    <subcellularLocation>
        <location evidence="14">Zona pellucida</location>
    </subcellularLocation>
    <subcellularLocation>
        <location evidence="14">Cell membrane</location>
        <topology evidence="14">Single-pass type I membrane protein</topology>
    </subcellularLocation>
</comment>
<evidence type="ECO:0000256" key="4">
    <source>
        <dbReference type="ARBA" id="ARBA00022475"/>
    </source>
</evidence>
<dbReference type="GeneTree" id="ENSGT01030000234567"/>
<accession>A0A3Q2X654</accession>
<dbReference type="Pfam" id="PF23344">
    <property type="entry name" value="ZP-N"/>
    <property type="match status" value="1"/>
</dbReference>
<evidence type="ECO:0000313" key="16">
    <source>
        <dbReference type="Ensembl" id="ENSHBUP00000030530.1"/>
    </source>
</evidence>
<dbReference type="Proteomes" id="UP000264840">
    <property type="component" value="Unplaced"/>
</dbReference>
<dbReference type="InterPro" id="IPR042235">
    <property type="entry name" value="ZP-C_dom"/>
</dbReference>
<sequence>MVTAFLVLNICILPQKHHTNSEVWRWEHHGKDKCEHVPRHPAIFQDDEDETEVDVFTKTMIANTQGNSQLAFEKEKKKDAVQQKEPPFLEPLSWRFPEEPTKDEPRFPPNFELTTPMAPESIKVICGENSIRVEAKRDLLGSGVLVQTTDVTLGGCAATEEDPKAQILIFESELHGCGSQLLMSEESFIYVFTLLYTPSPLGGSPIVRTIDVSVSIECHYRRKNDVSSDVLKPTWAPFSETKASEESLYFSLRLMTDNWQFPRSSTQFFLGDMMKFEASVEQFHHIPLRVTVDSCVATVVPNVDTVPRYAFLGNNGCMFDSQLTGSSSHFLPQSHKDKLQFELEAFRFQHGNSGVVRYATAFLPGRCWFHIIAQKCRFCFFACVSLDIHYLQPEGHGSCCKCQCHQQSLFILQWWDKLCHLKRWS</sequence>
<dbReference type="PANTHER" id="PTHR11576">
    <property type="entry name" value="ZONA PELLUCIDA SPERM-BINDING PROTEIN 3"/>
    <property type="match status" value="1"/>
</dbReference>
<evidence type="ECO:0000256" key="14">
    <source>
        <dbReference type="RuleBase" id="RU367066"/>
    </source>
</evidence>
<evidence type="ECO:0000256" key="13">
    <source>
        <dbReference type="ARBA" id="ARBA00023180"/>
    </source>
</evidence>
<dbReference type="InterPro" id="IPR055356">
    <property type="entry name" value="ZP-N"/>
</dbReference>
<dbReference type="GO" id="GO:0035805">
    <property type="term" value="C:egg coat"/>
    <property type="evidence" value="ECO:0007669"/>
    <property type="project" value="UniProtKB-SubCell"/>
</dbReference>
<comment type="domain">
    <text evidence="14">The ZP domain is involved in the polymerization of the ZP proteins to form the zona pellucida.</text>
</comment>
<dbReference type="Pfam" id="PF00100">
    <property type="entry name" value="Zona_pellucida"/>
    <property type="match status" value="1"/>
</dbReference>
<keyword evidence="4 14" id="KW-1003">Cell membrane</keyword>
<keyword evidence="9 14" id="KW-0732">Signal</keyword>
<keyword evidence="11" id="KW-0472">Membrane</keyword>
<keyword evidence="10" id="KW-1133">Transmembrane helix</keyword>
<keyword evidence="5 14" id="KW-0964">Secreted</keyword>
<dbReference type="GO" id="GO:0035803">
    <property type="term" value="P:egg coat formation"/>
    <property type="evidence" value="ECO:0007669"/>
    <property type="project" value="UniProtKB-UniRule"/>
</dbReference>
<dbReference type="STRING" id="8153.ENSHBUP00000030530"/>
<dbReference type="GO" id="GO:0032190">
    <property type="term" value="F:acrosin binding"/>
    <property type="evidence" value="ECO:0007669"/>
    <property type="project" value="TreeGrafter"/>
</dbReference>
<dbReference type="GO" id="GO:2000344">
    <property type="term" value="P:positive regulation of acrosome reaction"/>
    <property type="evidence" value="ECO:0007669"/>
    <property type="project" value="UniProtKB-UniRule"/>
</dbReference>
<evidence type="ECO:0000259" key="15">
    <source>
        <dbReference type="PROSITE" id="PS51034"/>
    </source>
</evidence>
<evidence type="ECO:0000313" key="17">
    <source>
        <dbReference type="Proteomes" id="UP000264840"/>
    </source>
</evidence>
<dbReference type="Gene3D" id="2.60.40.4100">
    <property type="entry name" value="Zona pellucida, ZP-C domain"/>
    <property type="match status" value="1"/>
</dbReference>
<dbReference type="FunFam" id="2.60.40.4100:FF:000002">
    <property type="entry name" value="Zona pellucida sperm-binding protein 3"/>
    <property type="match status" value="1"/>
</dbReference>
<dbReference type="FunFam" id="2.60.40.3210:FF:000001">
    <property type="entry name" value="Zona pellucida sperm-binding protein 3"/>
    <property type="match status" value="1"/>
</dbReference>
<proteinExistence type="inferred from homology"/>